<dbReference type="InterPro" id="IPR036661">
    <property type="entry name" value="Luciferase-like_sf"/>
</dbReference>
<evidence type="ECO:0000256" key="2">
    <source>
        <dbReference type="ARBA" id="ARBA00022643"/>
    </source>
</evidence>
<proteinExistence type="inferred from homology"/>
<dbReference type="PIRSF" id="PIRSF000337">
    <property type="entry name" value="NTA_MOA"/>
    <property type="match status" value="1"/>
</dbReference>
<evidence type="ECO:0000256" key="4">
    <source>
        <dbReference type="ARBA" id="ARBA00023033"/>
    </source>
</evidence>
<keyword evidence="1 6" id="KW-0285">Flavoprotein</keyword>
<accession>A0A939SBL5</accession>
<dbReference type="AlphaFoldDB" id="A0A939SBL5"/>
<evidence type="ECO:0000313" key="8">
    <source>
        <dbReference type="EMBL" id="MBO1903102.1"/>
    </source>
</evidence>
<protein>
    <submittedName>
        <fullName evidence="8">NtaA/DmoA family FMN-dependent monooxygenase</fullName>
        <ecNumber evidence="8">1.14.-.-</ecNumber>
    </submittedName>
</protein>
<gene>
    <name evidence="8" type="ORF">J4H92_14250</name>
</gene>
<dbReference type="InterPro" id="IPR051260">
    <property type="entry name" value="Diverse_substr_monoxygenases"/>
</dbReference>
<dbReference type="EC" id="1.14.-.-" evidence="8"/>
<dbReference type="Proteomes" id="UP000664382">
    <property type="component" value="Unassembled WGS sequence"/>
</dbReference>
<reference evidence="8" key="1">
    <citation type="submission" date="2021-03" db="EMBL/GenBank/DDBJ databases">
        <title>Leucobacter chromiisoli sp. nov., isolated from chromium-containing soil of chemical plant.</title>
        <authorList>
            <person name="Xu Z."/>
        </authorList>
    </citation>
    <scope>NUCLEOTIDE SEQUENCE</scope>
    <source>
        <strain evidence="8">S27</strain>
    </source>
</reference>
<comment type="similarity">
    <text evidence="5">Belongs to the NtaA/SnaA/DszA monooxygenase family.</text>
</comment>
<dbReference type="InterPro" id="IPR016215">
    <property type="entry name" value="NTA_MOA"/>
</dbReference>
<keyword evidence="3 8" id="KW-0560">Oxidoreductase</keyword>
<evidence type="ECO:0000313" key="9">
    <source>
        <dbReference type="Proteomes" id="UP000664382"/>
    </source>
</evidence>
<dbReference type="SUPFAM" id="SSF51679">
    <property type="entry name" value="Bacterial luciferase-like"/>
    <property type="match status" value="1"/>
</dbReference>
<keyword evidence="2 6" id="KW-0288">FMN</keyword>
<comment type="caution">
    <text evidence="8">The sequence shown here is derived from an EMBL/GenBank/DDBJ whole genome shotgun (WGS) entry which is preliminary data.</text>
</comment>
<dbReference type="PANTHER" id="PTHR30011">
    <property type="entry name" value="ALKANESULFONATE MONOOXYGENASE-RELATED"/>
    <property type="match status" value="1"/>
</dbReference>
<keyword evidence="4 8" id="KW-0503">Monooxygenase</keyword>
<dbReference type="Gene3D" id="3.20.20.30">
    <property type="entry name" value="Luciferase-like domain"/>
    <property type="match status" value="1"/>
</dbReference>
<name>A0A939SBL5_9MICO</name>
<keyword evidence="9" id="KW-1185">Reference proteome</keyword>
<dbReference type="Pfam" id="PF00296">
    <property type="entry name" value="Bac_luciferase"/>
    <property type="match status" value="1"/>
</dbReference>
<sequence>MTRPPIYNGFLHLTPNHHSHGYWRTPEGQVQYGYKDLQPYIDVVKTLERGKLDALFIADVVGVYDLEYGDGTATIRAGSQFPGNDPASIVSALGYVTEHLGIAITSNIIQDHPFSFARRLSTLDHYTHGRIAWNIVTSYLSNGFRNFGYDTIAPHADRYVWAQEYLDVTYKLWEHSWDDEAVVHDPGTGVLFDPERIRTIDHVGERYRVQGPHLVEPSPQRSPVLFQAGNSTAGRAFAARNAEVTFLPSFTPDAARNDIAALNQQVVEFGREPGAVKTIVQLSTVIGSTEEEALRKQQYLRDNIDFDGLVGFYSGGSGVDFTSVDPETPLSELKDRIALGDHVRSIFRAIVDADLGEGRDLTWREYLIDHALLPGKFAGTPEQIADHVREWVDAGVDGFNVVPITTLGWWDEWVDHVVPVLRSRGLAQEEYAPGTLRQKLFGAGDRLPESHYGRQPSLRPAAGV</sequence>
<dbReference type="InterPro" id="IPR011251">
    <property type="entry name" value="Luciferase-like_dom"/>
</dbReference>
<feature type="domain" description="Luciferase-like" evidence="7">
    <location>
        <begin position="28"/>
        <end position="397"/>
    </location>
</feature>
<dbReference type="RefSeq" id="WP_208098854.1">
    <property type="nucleotide sequence ID" value="NZ_JAGDYM010000017.1"/>
</dbReference>
<dbReference type="NCBIfam" id="TIGR03860">
    <property type="entry name" value="FMN_nitrolo"/>
    <property type="match status" value="1"/>
</dbReference>
<dbReference type="GO" id="GO:0016705">
    <property type="term" value="F:oxidoreductase activity, acting on paired donors, with incorporation or reduction of molecular oxygen"/>
    <property type="evidence" value="ECO:0007669"/>
    <property type="project" value="InterPro"/>
</dbReference>
<organism evidence="8 9">
    <name type="scientific">Leucobacter weissii</name>
    <dbReference type="NCBI Taxonomy" id="1983706"/>
    <lineage>
        <taxon>Bacteria</taxon>
        <taxon>Bacillati</taxon>
        <taxon>Actinomycetota</taxon>
        <taxon>Actinomycetes</taxon>
        <taxon>Micrococcales</taxon>
        <taxon>Microbacteriaceae</taxon>
        <taxon>Leucobacter</taxon>
    </lineage>
</organism>
<dbReference type="GO" id="GO:0004497">
    <property type="term" value="F:monooxygenase activity"/>
    <property type="evidence" value="ECO:0007669"/>
    <property type="project" value="UniProtKB-KW"/>
</dbReference>
<dbReference type="EMBL" id="JAGDYM010000017">
    <property type="protein sequence ID" value="MBO1903102.1"/>
    <property type="molecule type" value="Genomic_DNA"/>
</dbReference>
<evidence type="ECO:0000256" key="1">
    <source>
        <dbReference type="ARBA" id="ARBA00022630"/>
    </source>
</evidence>
<evidence type="ECO:0000256" key="5">
    <source>
        <dbReference type="ARBA" id="ARBA00033748"/>
    </source>
</evidence>
<dbReference type="PANTHER" id="PTHR30011:SF16">
    <property type="entry name" value="C2H2 FINGER DOMAIN TRANSCRIPTION FACTOR (EUROFUNG)-RELATED"/>
    <property type="match status" value="1"/>
</dbReference>
<feature type="binding site" evidence="6">
    <location>
        <position position="59"/>
    </location>
    <ligand>
        <name>FMN</name>
        <dbReference type="ChEBI" id="CHEBI:58210"/>
    </ligand>
</feature>
<evidence type="ECO:0000256" key="6">
    <source>
        <dbReference type="PIRSR" id="PIRSR000337-1"/>
    </source>
</evidence>
<feature type="binding site" evidence="6">
    <location>
        <position position="231"/>
    </location>
    <ligand>
        <name>FMN</name>
        <dbReference type="ChEBI" id="CHEBI:58210"/>
    </ligand>
</feature>
<feature type="binding site" evidence="6">
    <location>
        <position position="155"/>
    </location>
    <ligand>
        <name>FMN</name>
        <dbReference type="ChEBI" id="CHEBI:58210"/>
    </ligand>
</feature>
<feature type="binding site" evidence="6">
    <location>
        <position position="105"/>
    </location>
    <ligand>
        <name>FMN</name>
        <dbReference type="ChEBI" id="CHEBI:58210"/>
    </ligand>
</feature>
<evidence type="ECO:0000256" key="3">
    <source>
        <dbReference type="ARBA" id="ARBA00023002"/>
    </source>
</evidence>
<evidence type="ECO:0000259" key="7">
    <source>
        <dbReference type="Pfam" id="PF00296"/>
    </source>
</evidence>
<feature type="binding site" evidence="6">
    <location>
        <position position="159"/>
    </location>
    <ligand>
        <name>FMN</name>
        <dbReference type="ChEBI" id="CHEBI:58210"/>
    </ligand>
</feature>